<dbReference type="AlphaFoldDB" id="A0AAD8STQ5"/>
<organism evidence="1 2">
    <name type="scientific">Lolium multiflorum</name>
    <name type="common">Italian ryegrass</name>
    <name type="synonym">Lolium perenne subsp. multiflorum</name>
    <dbReference type="NCBI Taxonomy" id="4521"/>
    <lineage>
        <taxon>Eukaryota</taxon>
        <taxon>Viridiplantae</taxon>
        <taxon>Streptophyta</taxon>
        <taxon>Embryophyta</taxon>
        <taxon>Tracheophyta</taxon>
        <taxon>Spermatophyta</taxon>
        <taxon>Magnoliopsida</taxon>
        <taxon>Liliopsida</taxon>
        <taxon>Poales</taxon>
        <taxon>Poaceae</taxon>
        <taxon>BOP clade</taxon>
        <taxon>Pooideae</taxon>
        <taxon>Poodae</taxon>
        <taxon>Poeae</taxon>
        <taxon>Poeae Chloroplast Group 2 (Poeae type)</taxon>
        <taxon>Loliodinae</taxon>
        <taxon>Loliinae</taxon>
        <taxon>Lolium</taxon>
    </lineage>
</organism>
<accession>A0AAD8STQ5</accession>
<reference evidence="1" key="1">
    <citation type="submission" date="2023-07" db="EMBL/GenBank/DDBJ databases">
        <title>A chromosome-level genome assembly of Lolium multiflorum.</title>
        <authorList>
            <person name="Chen Y."/>
            <person name="Copetti D."/>
            <person name="Kolliker R."/>
            <person name="Studer B."/>
        </authorList>
    </citation>
    <scope>NUCLEOTIDE SEQUENCE</scope>
    <source>
        <strain evidence="1">02402/16</strain>
        <tissue evidence="1">Leaf</tissue>
    </source>
</reference>
<keyword evidence="2" id="KW-1185">Reference proteome</keyword>
<evidence type="ECO:0000313" key="2">
    <source>
        <dbReference type="Proteomes" id="UP001231189"/>
    </source>
</evidence>
<protein>
    <submittedName>
        <fullName evidence="1">Uncharacterized protein</fullName>
    </submittedName>
</protein>
<dbReference type="Proteomes" id="UP001231189">
    <property type="component" value="Unassembled WGS sequence"/>
</dbReference>
<gene>
    <name evidence="1" type="ORF">QYE76_051883</name>
</gene>
<proteinExistence type="predicted"/>
<comment type="caution">
    <text evidence="1">The sequence shown here is derived from an EMBL/GenBank/DDBJ whole genome shotgun (WGS) entry which is preliminary data.</text>
</comment>
<dbReference type="EMBL" id="JAUUTY010000003">
    <property type="protein sequence ID" value="KAK1663724.1"/>
    <property type="molecule type" value="Genomic_DNA"/>
</dbReference>
<name>A0AAD8STQ5_LOLMU</name>
<evidence type="ECO:0000313" key="1">
    <source>
        <dbReference type="EMBL" id="KAK1663724.1"/>
    </source>
</evidence>
<sequence>MGPLLPGRVVVLSFNGGYGRSQEIIGDAFGKVARAGVAGREGWALMRVDVHVRWEPQEEGVMRTAASFPQKETKVIEPVGAKKHVKVVGGGM</sequence>